<sequence length="505" mass="54083">MAETSAVQRAALRKRRVALGLVAGLVFATGQAPLDLWYLALPALASLFWLLFRAAGAREAGWTGWAFGLGYFGLSLSWLVEPFMIDAAVTGWMAPFALALAAAGFALFWTWPAWAALRLGVPWLVVPFWALSELARGYILTGFPWGLVAYVWAPTGAVQSLAWIGPYGLTLLTLALAAVTGRGLAKRSVRLAAPPVVFGLALALGGAWLVPAAETSEDRPVIRLVQPNAPQDEKWQRENARLFFDRLIRATGADGTPDLILWPETAVPMLLNQAGEALAVASRAAGDTPIVLGIQREADGAYYNSAVVLDAGGRIADVYDKHHLVPFGEYMPAAWLFRHINVSGLAQRAEYGYSAGPGPRLLDLGPLGQALPLICYEAVFPQDTRGTEARPAMILQLTNDAWFGTWSGPYQHLMQARMRAIEQGLPVLRAANTGVSAAIDPWGRITASLGLGETGFVDAPIPAPRAPTLYAKTHDWPILLLLIGLCGAGVLARGRNRIDAGSGPV</sequence>
<keyword evidence="11" id="KW-0449">Lipoprotein</keyword>
<dbReference type="GO" id="GO:0042158">
    <property type="term" value="P:lipoprotein biosynthetic process"/>
    <property type="evidence" value="ECO:0007669"/>
    <property type="project" value="UniProtKB-UniRule"/>
</dbReference>
<feature type="domain" description="CN hydrolase" evidence="10">
    <location>
        <begin position="225"/>
        <end position="463"/>
    </location>
</feature>
<evidence type="ECO:0000256" key="9">
    <source>
        <dbReference type="HAMAP-Rule" id="MF_01148"/>
    </source>
</evidence>
<evidence type="ECO:0000256" key="5">
    <source>
        <dbReference type="ARBA" id="ARBA00022692"/>
    </source>
</evidence>
<evidence type="ECO:0000256" key="8">
    <source>
        <dbReference type="ARBA" id="ARBA00023315"/>
    </source>
</evidence>
<dbReference type="Proteomes" id="UP000243106">
    <property type="component" value="Unassembled WGS sequence"/>
</dbReference>
<dbReference type="EMBL" id="FOXV01000017">
    <property type="protein sequence ID" value="SFQ66092.1"/>
    <property type="molecule type" value="Genomic_DNA"/>
</dbReference>
<dbReference type="GO" id="GO:0005886">
    <property type="term" value="C:plasma membrane"/>
    <property type="evidence" value="ECO:0007669"/>
    <property type="project" value="UniProtKB-SubCell"/>
</dbReference>
<evidence type="ECO:0000256" key="4">
    <source>
        <dbReference type="ARBA" id="ARBA00022679"/>
    </source>
</evidence>
<dbReference type="InterPro" id="IPR004563">
    <property type="entry name" value="Apolipo_AcylTrfase"/>
</dbReference>
<gene>
    <name evidence="9" type="primary">lnt</name>
    <name evidence="11" type="ORF">SAMN05421853_11719</name>
</gene>
<dbReference type="InterPro" id="IPR003010">
    <property type="entry name" value="C-N_Hydrolase"/>
</dbReference>
<evidence type="ECO:0000259" key="10">
    <source>
        <dbReference type="PROSITE" id="PS50263"/>
    </source>
</evidence>
<accession>A0A1I6ABU3</accession>
<keyword evidence="7 9" id="KW-0472">Membrane</keyword>
<keyword evidence="6 9" id="KW-1133">Transmembrane helix</keyword>
<evidence type="ECO:0000256" key="3">
    <source>
        <dbReference type="ARBA" id="ARBA00022475"/>
    </source>
</evidence>
<dbReference type="RefSeq" id="WP_093015259.1">
    <property type="nucleotide sequence ID" value="NZ_FOXV01000017.1"/>
</dbReference>
<keyword evidence="3 9" id="KW-1003">Cell membrane</keyword>
<evidence type="ECO:0000256" key="6">
    <source>
        <dbReference type="ARBA" id="ARBA00022989"/>
    </source>
</evidence>
<dbReference type="InterPro" id="IPR045378">
    <property type="entry name" value="LNT_N"/>
</dbReference>
<comment type="catalytic activity">
    <reaction evidence="9">
        <text>N-terminal S-1,2-diacyl-sn-glyceryl-L-cysteinyl-[lipoprotein] + a glycerophospholipid = N-acyl-S-1,2-diacyl-sn-glyceryl-L-cysteinyl-[lipoprotein] + a 2-acyl-sn-glycero-3-phospholipid + H(+)</text>
        <dbReference type="Rhea" id="RHEA:48228"/>
        <dbReference type="Rhea" id="RHEA-COMP:14681"/>
        <dbReference type="Rhea" id="RHEA-COMP:14684"/>
        <dbReference type="ChEBI" id="CHEBI:15378"/>
        <dbReference type="ChEBI" id="CHEBI:136912"/>
        <dbReference type="ChEBI" id="CHEBI:140656"/>
        <dbReference type="ChEBI" id="CHEBI:140657"/>
        <dbReference type="ChEBI" id="CHEBI:140660"/>
        <dbReference type="EC" id="2.3.1.269"/>
    </reaction>
</comment>
<keyword evidence="8 9" id="KW-0012">Acyltransferase</keyword>
<dbReference type="PANTHER" id="PTHR38686:SF1">
    <property type="entry name" value="APOLIPOPROTEIN N-ACYLTRANSFERASE"/>
    <property type="match status" value="1"/>
</dbReference>
<dbReference type="AlphaFoldDB" id="A0A1I6ABU3"/>
<comment type="function">
    <text evidence="9">Catalyzes the phospholipid dependent N-acylation of the N-terminal cysteine of apolipoprotein, the last step in lipoprotein maturation.</text>
</comment>
<keyword evidence="12" id="KW-1185">Reference proteome</keyword>
<dbReference type="UniPathway" id="UPA00666"/>
<evidence type="ECO:0000256" key="7">
    <source>
        <dbReference type="ARBA" id="ARBA00023136"/>
    </source>
</evidence>
<feature type="transmembrane region" description="Helical" evidence="9">
    <location>
        <begin position="62"/>
        <end position="80"/>
    </location>
</feature>
<evidence type="ECO:0000256" key="1">
    <source>
        <dbReference type="ARBA" id="ARBA00004651"/>
    </source>
</evidence>
<dbReference type="Pfam" id="PF20154">
    <property type="entry name" value="LNT_N"/>
    <property type="match status" value="1"/>
</dbReference>
<keyword evidence="4 9" id="KW-0808">Transferase</keyword>
<dbReference type="SUPFAM" id="SSF56317">
    <property type="entry name" value="Carbon-nitrogen hydrolase"/>
    <property type="match status" value="1"/>
</dbReference>
<dbReference type="Pfam" id="PF00795">
    <property type="entry name" value="CN_hydrolase"/>
    <property type="match status" value="1"/>
</dbReference>
<comment type="pathway">
    <text evidence="9">Protein modification; lipoprotein biosynthesis (N-acyl transfer).</text>
</comment>
<dbReference type="InterPro" id="IPR036526">
    <property type="entry name" value="C-N_Hydrolase_sf"/>
</dbReference>
<evidence type="ECO:0000313" key="11">
    <source>
        <dbReference type="EMBL" id="SFQ66092.1"/>
    </source>
</evidence>
<dbReference type="CDD" id="cd07571">
    <property type="entry name" value="ALP_N-acyl_transferase"/>
    <property type="match status" value="1"/>
</dbReference>
<dbReference type="GO" id="GO:0016410">
    <property type="term" value="F:N-acyltransferase activity"/>
    <property type="evidence" value="ECO:0007669"/>
    <property type="project" value="UniProtKB-UniRule"/>
</dbReference>
<feature type="transmembrane region" description="Helical" evidence="9">
    <location>
        <begin position="161"/>
        <end position="179"/>
    </location>
</feature>
<dbReference type="HAMAP" id="MF_01148">
    <property type="entry name" value="Lnt"/>
    <property type="match status" value="1"/>
</dbReference>
<protein>
    <recommendedName>
        <fullName evidence="9">Apolipoprotein N-acyltransferase</fullName>
        <shortName evidence="9">ALP N-acyltransferase</shortName>
        <ecNumber evidence="9">2.3.1.269</ecNumber>
    </recommendedName>
</protein>
<keyword evidence="5 9" id="KW-0812">Transmembrane</keyword>
<feature type="transmembrane region" description="Helical" evidence="9">
    <location>
        <begin position="191"/>
        <end position="210"/>
    </location>
</feature>
<organism evidence="11 12">
    <name type="scientific">Roseivivax halotolerans</name>
    <dbReference type="NCBI Taxonomy" id="93684"/>
    <lineage>
        <taxon>Bacteria</taxon>
        <taxon>Pseudomonadati</taxon>
        <taxon>Pseudomonadota</taxon>
        <taxon>Alphaproteobacteria</taxon>
        <taxon>Rhodobacterales</taxon>
        <taxon>Roseobacteraceae</taxon>
        <taxon>Roseivivax</taxon>
    </lineage>
</organism>
<dbReference type="STRING" id="93684.SAMN05421853_11719"/>
<dbReference type="NCBIfam" id="TIGR00546">
    <property type="entry name" value="lnt"/>
    <property type="match status" value="1"/>
</dbReference>
<reference evidence="12" key="1">
    <citation type="submission" date="2016-10" db="EMBL/GenBank/DDBJ databases">
        <authorList>
            <person name="Varghese N."/>
            <person name="Submissions S."/>
        </authorList>
    </citation>
    <scope>NUCLEOTIDE SEQUENCE [LARGE SCALE GENOMIC DNA]</scope>
    <source>
        <strain evidence="12">JCM 10271</strain>
    </source>
</reference>
<name>A0A1I6ABU3_9RHOB</name>
<comment type="caution">
    <text evidence="9">Lacks conserved residue(s) required for the propagation of feature annotation.</text>
</comment>
<comment type="subcellular location">
    <subcellularLocation>
        <location evidence="1 9">Cell membrane</location>
        <topology evidence="1 9">Multi-pass membrane protein</topology>
    </subcellularLocation>
</comment>
<dbReference type="EC" id="2.3.1.269" evidence="9"/>
<evidence type="ECO:0000256" key="2">
    <source>
        <dbReference type="ARBA" id="ARBA00010065"/>
    </source>
</evidence>
<dbReference type="PROSITE" id="PS50263">
    <property type="entry name" value="CN_HYDROLASE"/>
    <property type="match status" value="1"/>
</dbReference>
<dbReference type="Gene3D" id="3.60.110.10">
    <property type="entry name" value="Carbon-nitrogen hydrolase"/>
    <property type="match status" value="1"/>
</dbReference>
<comment type="similarity">
    <text evidence="2 9">Belongs to the CN hydrolase family. Apolipoprotein N-acyltransferase subfamily.</text>
</comment>
<evidence type="ECO:0000313" key="12">
    <source>
        <dbReference type="Proteomes" id="UP000243106"/>
    </source>
</evidence>
<proteinExistence type="inferred from homology"/>
<feature type="transmembrane region" description="Helical" evidence="9">
    <location>
        <begin position="92"/>
        <end position="111"/>
    </location>
</feature>
<dbReference type="PANTHER" id="PTHR38686">
    <property type="entry name" value="APOLIPOPROTEIN N-ACYLTRANSFERASE"/>
    <property type="match status" value="1"/>
</dbReference>